<sequence>MLRTGESALGVELCGSTSKKPQKVQQHHLVRTTFSTLTLCDHCGRILWGLVKQGFTCQSCGYVCHPDCSKDVKELKCTPKILDEKSLEILLSSTKKKQGVKSNLSQGSLLGLEEEHSEAISDLINGENQSFPIARAVTEKWDHVEYFACIADSNESIPQRRTN</sequence>
<dbReference type="EMBL" id="QTSX02003605">
    <property type="protein sequence ID" value="KAJ9069853.1"/>
    <property type="molecule type" value="Genomic_DNA"/>
</dbReference>
<reference evidence="1" key="1">
    <citation type="submission" date="2022-04" db="EMBL/GenBank/DDBJ databases">
        <title>Genome of the entomopathogenic fungus Entomophthora muscae.</title>
        <authorList>
            <person name="Elya C."/>
            <person name="Lovett B.R."/>
            <person name="Lee E."/>
            <person name="Macias A.M."/>
            <person name="Hajek A.E."/>
            <person name="De Bivort B.L."/>
            <person name="Kasson M.T."/>
            <person name="De Fine Licht H.H."/>
            <person name="Stajich J.E."/>
        </authorList>
    </citation>
    <scope>NUCLEOTIDE SEQUENCE</scope>
    <source>
        <strain evidence="1">Berkeley</strain>
    </source>
</reference>
<name>A0ACC2T5H8_9FUNG</name>
<organism evidence="1 2">
    <name type="scientific">Entomophthora muscae</name>
    <dbReference type="NCBI Taxonomy" id="34485"/>
    <lineage>
        <taxon>Eukaryota</taxon>
        <taxon>Fungi</taxon>
        <taxon>Fungi incertae sedis</taxon>
        <taxon>Zoopagomycota</taxon>
        <taxon>Entomophthoromycotina</taxon>
        <taxon>Entomophthoromycetes</taxon>
        <taxon>Entomophthorales</taxon>
        <taxon>Entomophthoraceae</taxon>
        <taxon>Entomophthora</taxon>
    </lineage>
</organism>
<dbReference type="Proteomes" id="UP001165960">
    <property type="component" value="Unassembled WGS sequence"/>
</dbReference>
<comment type="caution">
    <text evidence="1">The sequence shown here is derived from an EMBL/GenBank/DDBJ whole genome shotgun (WGS) entry which is preliminary data.</text>
</comment>
<accession>A0ACC2T5H8</accession>
<gene>
    <name evidence="1" type="primary">mtm-5</name>
    <name evidence="1" type="ORF">DSO57_1014336</name>
</gene>
<evidence type="ECO:0000313" key="2">
    <source>
        <dbReference type="Proteomes" id="UP001165960"/>
    </source>
</evidence>
<proteinExistence type="predicted"/>
<keyword evidence="2" id="KW-1185">Reference proteome</keyword>
<protein>
    <submittedName>
        <fullName evidence="1">Myotubularin- protein 5</fullName>
    </submittedName>
</protein>
<evidence type="ECO:0000313" key="1">
    <source>
        <dbReference type="EMBL" id="KAJ9069853.1"/>
    </source>
</evidence>